<feature type="non-terminal residue" evidence="3">
    <location>
        <position position="1"/>
    </location>
</feature>
<dbReference type="Pfam" id="PF00172">
    <property type="entry name" value="Zn_clus"/>
    <property type="match status" value="1"/>
</dbReference>
<comment type="caution">
    <text evidence="3">The sequence shown here is derived from an EMBL/GenBank/DDBJ whole genome shotgun (WGS) entry which is preliminary data.</text>
</comment>
<gene>
    <name evidence="3" type="ORF">B0J13DRAFT_392497</name>
</gene>
<accession>A0A9P9D3I1</accession>
<name>A0A9P9D3I1_9HYPO</name>
<evidence type="ECO:0000259" key="2">
    <source>
        <dbReference type="PROSITE" id="PS50048"/>
    </source>
</evidence>
<protein>
    <recommendedName>
        <fullName evidence="2">Zn(2)-C6 fungal-type domain-containing protein</fullName>
    </recommendedName>
</protein>
<dbReference type="SMART" id="SM00066">
    <property type="entry name" value="GAL4"/>
    <property type="match status" value="1"/>
</dbReference>
<dbReference type="SUPFAM" id="SSF57701">
    <property type="entry name" value="Zn2/Cys6 DNA-binding domain"/>
    <property type="match status" value="1"/>
</dbReference>
<dbReference type="GO" id="GO:0001228">
    <property type="term" value="F:DNA-binding transcription activator activity, RNA polymerase II-specific"/>
    <property type="evidence" value="ECO:0007669"/>
    <property type="project" value="TreeGrafter"/>
</dbReference>
<feature type="non-terminal residue" evidence="3">
    <location>
        <position position="265"/>
    </location>
</feature>
<evidence type="ECO:0000313" key="4">
    <source>
        <dbReference type="Proteomes" id="UP000717696"/>
    </source>
</evidence>
<dbReference type="InterPro" id="IPR001138">
    <property type="entry name" value="Zn2Cys6_DnaBD"/>
</dbReference>
<organism evidence="3 4">
    <name type="scientific">Dactylonectria estremocensis</name>
    <dbReference type="NCBI Taxonomy" id="1079267"/>
    <lineage>
        <taxon>Eukaryota</taxon>
        <taxon>Fungi</taxon>
        <taxon>Dikarya</taxon>
        <taxon>Ascomycota</taxon>
        <taxon>Pezizomycotina</taxon>
        <taxon>Sordariomycetes</taxon>
        <taxon>Hypocreomycetidae</taxon>
        <taxon>Hypocreales</taxon>
        <taxon>Nectriaceae</taxon>
        <taxon>Dactylonectria</taxon>
    </lineage>
</organism>
<sequence length="265" mass="29653">CTDCKRRKVKCDETYPACFHCTRLGLPCSLASFGPSKPNNIPQRQPARRSFQTTATPATSSLARSGCGFNLLPFDALSDRLRKPPLVNTVKIWDRGLELIHHYSIETCNTLSLRSDMQYVWKITIPRVAYSNPFVMHGILALSAAYKAHLIPSQRETYLNIAAYHQLLGVTGFRAALQAVEEDTWQSIFCFSSLVVLYSFSLPACVNDPYPPGPAPDIFEPFVLARGIQVILRSFNALIRKTRFAPLVNGIWTVDEDDPSFLPSL</sequence>
<dbReference type="CDD" id="cd00067">
    <property type="entry name" value="GAL4"/>
    <property type="match status" value="1"/>
</dbReference>
<dbReference type="GO" id="GO:0008270">
    <property type="term" value="F:zinc ion binding"/>
    <property type="evidence" value="ECO:0007669"/>
    <property type="project" value="InterPro"/>
</dbReference>
<evidence type="ECO:0000256" key="1">
    <source>
        <dbReference type="ARBA" id="ARBA00023242"/>
    </source>
</evidence>
<reference evidence="3" key="1">
    <citation type="journal article" date="2021" name="Nat. Commun.">
        <title>Genetic determinants of endophytism in the Arabidopsis root mycobiome.</title>
        <authorList>
            <person name="Mesny F."/>
            <person name="Miyauchi S."/>
            <person name="Thiergart T."/>
            <person name="Pickel B."/>
            <person name="Atanasova L."/>
            <person name="Karlsson M."/>
            <person name="Huettel B."/>
            <person name="Barry K.W."/>
            <person name="Haridas S."/>
            <person name="Chen C."/>
            <person name="Bauer D."/>
            <person name="Andreopoulos W."/>
            <person name="Pangilinan J."/>
            <person name="LaButti K."/>
            <person name="Riley R."/>
            <person name="Lipzen A."/>
            <person name="Clum A."/>
            <person name="Drula E."/>
            <person name="Henrissat B."/>
            <person name="Kohler A."/>
            <person name="Grigoriev I.V."/>
            <person name="Martin F.M."/>
            <person name="Hacquard S."/>
        </authorList>
    </citation>
    <scope>NUCLEOTIDE SEQUENCE</scope>
    <source>
        <strain evidence="3">MPI-CAGE-AT-0021</strain>
    </source>
</reference>
<dbReference type="OrthoDB" id="5295362at2759"/>
<dbReference type="Proteomes" id="UP000717696">
    <property type="component" value="Unassembled WGS sequence"/>
</dbReference>
<dbReference type="InterPro" id="IPR053157">
    <property type="entry name" value="Sterol_Uptake_Regulator"/>
</dbReference>
<dbReference type="InterPro" id="IPR021858">
    <property type="entry name" value="Fun_TF"/>
</dbReference>
<keyword evidence="1" id="KW-0539">Nucleus</keyword>
<keyword evidence="4" id="KW-1185">Reference proteome</keyword>
<dbReference type="Pfam" id="PF11951">
    <property type="entry name" value="Fungal_trans_2"/>
    <property type="match status" value="1"/>
</dbReference>
<dbReference type="Gene3D" id="4.10.240.10">
    <property type="entry name" value="Zn(2)-C6 fungal-type DNA-binding domain"/>
    <property type="match status" value="1"/>
</dbReference>
<evidence type="ECO:0000313" key="3">
    <source>
        <dbReference type="EMBL" id="KAH7111938.1"/>
    </source>
</evidence>
<dbReference type="PROSITE" id="PS50048">
    <property type="entry name" value="ZN2_CY6_FUNGAL_2"/>
    <property type="match status" value="1"/>
</dbReference>
<dbReference type="InterPro" id="IPR036864">
    <property type="entry name" value="Zn2-C6_fun-type_DNA-bd_sf"/>
</dbReference>
<dbReference type="AlphaFoldDB" id="A0A9P9D3I1"/>
<dbReference type="PANTHER" id="PTHR47784:SF5">
    <property type="entry name" value="STEROL UPTAKE CONTROL PROTEIN 2"/>
    <property type="match status" value="1"/>
</dbReference>
<feature type="domain" description="Zn(2)-C6 fungal-type" evidence="2">
    <location>
        <begin position="1"/>
        <end position="30"/>
    </location>
</feature>
<dbReference type="PANTHER" id="PTHR47784">
    <property type="entry name" value="STEROL UPTAKE CONTROL PROTEIN 2"/>
    <property type="match status" value="1"/>
</dbReference>
<dbReference type="EMBL" id="JAGMUU010000053">
    <property type="protein sequence ID" value="KAH7111938.1"/>
    <property type="molecule type" value="Genomic_DNA"/>
</dbReference>
<proteinExistence type="predicted"/>